<dbReference type="EMBL" id="UZAH01028544">
    <property type="protein sequence ID" value="VDP00850.1"/>
    <property type="molecule type" value="Genomic_DNA"/>
</dbReference>
<reference evidence="3" key="2">
    <citation type="submission" date="2019-09" db="UniProtKB">
        <authorList>
            <consortium name="WormBaseParasite"/>
        </authorList>
    </citation>
    <scope>IDENTIFICATION</scope>
</reference>
<name>A0A183G0Z7_HELPZ</name>
<dbReference type="OrthoDB" id="635273at2759"/>
<dbReference type="AlphaFoldDB" id="A0A183G0Z7"/>
<keyword evidence="2" id="KW-1185">Reference proteome</keyword>
<gene>
    <name evidence="1" type="ORF">HPBE_LOCUS14810</name>
</gene>
<dbReference type="WBParaSite" id="HPBE_0001480901-mRNA-1">
    <property type="protein sequence ID" value="HPBE_0001480901-mRNA-1"/>
    <property type="gene ID" value="HPBE_0001480901"/>
</dbReference>
<evidence type="ECO:0000313" key="1">
    <source>
        <dbReference type="EMBL" id="VDP00850.1"/>
    </source>
</evidence>
<evidence type="ECO:0000313" key="2">
    <source>
        <dbReference type="Proteomes" id="UP000050761"/>
    </source>
</evidence>
<organism evidence="2 3">
    <name type="scientific">Heligmosomoides polygyrus</name>
    <name type="common">Parasitic roundworm</name>
    <dbReference type="NCBI Taxonomy" id="6339"/>
    <lineage>
        <taxon>Eukaryota</taxon>
        <taxon>Metazoa</taxon>
        <taxon>Ecdysozoa</taxon>
        <taxon>Nematoda</taxon>
        <taxon>Chromadorea</taxon>
        <taxon>Rhabditida</taxon>
        <taxon>Rhabditina</taxon>
        <taxon>Rhabditomorpha</taxon>
        <taxon>Strongyloidea</taxon>
        <taxon>Heligmosomidae</taxon>
        <taxon>Heligmosomoides</taxon>
    </lineage>
</organism>
<accession>A0A183G0Z7</accession>
<accession>A0A3P8ABS2</accession>
<reference evidence="1 2" key="1">
    <citation type="submission" date="2018-11" db="EMBL/GenBank/DDBJ databases">
        <authorList>
            <consortium name="Pathogen Informatics"/>
        </authorList>
    </citation>
    <scope>NUCLEOTIDE SEQUENCE [LARGE SCALE GENOMIC DNA]</scope>
</reference>
<evidence type="ECO:0000313" key="3">
    <source>
        <dbReference type="WBParaSite" id="HPBE_0001480901-mRNA-1"/>
    </source>
</evidence>
<protein>
    <submittedName>
        <fullName evidence="3">LRRCT domain-containing protein</fullName>
    </submittedName>
</protein>
<sequence>MAMLEQCHGRIHVPLNHFYSLNVANNMLHLQSSLPAEVMALLSGLSLLKVDGNPLTEFPPSLFLLSTDNFRLIRQLIQTMTSLPVWTEDQCAPYYWALHLRNRSFVTYTSVASFTFTTITPLTVFYRGLVPTFRSLSFRSLVTTWNEKRMEREGLSYCQERYELMVEGLDIYRDLEKNSGMHYAWFQSELN</sequence>
<dbReference type="Proteomes" id="UP000050761">
    <property type="component" value="Unassembled WGS sequence"/>
</dbReference>
<proteinExistence type="predicted"/>